<proteinExistence type="predicted"/>
<evidence type="ECO:0008006" key="9">
    <source>
        <dbReference type="Google" id="ProtNLM"/>
    </source>
</evidence>
<keyword evidence="8" id="KW-1185">Reference proteome</keyword>
<keyword evidence="2 6" id="KW-0812">Transmembrane</keyword>
<feature type="transmembrane region" description="Helical" evidence="6">
    <location>
        <begin position="106"/>
        <end position="130"/>
    </location>
</feature>
<sequence length="489" mass="54209">MESQPQFWRVAGLCAALKILQTMNTAITIVPRLRLYESTICRSYYQSYNPSLIDVGNNVPEELCKIPQIQASLAQLTGWNSFFFYIPTLVLAIPYSALSERVSRRIILLVNVLSGIVSQLYVLTICYFYNTFDIRLIWLASLFDCVGGGRLVFNTITQVLIAEATAPSALSTIYFRLTSIMSISRVLGVTSGSYLLGESVWIPIWLGLTFTSLCIPVLLWLKDHRDNLLDQKISSDQGDHLLRTTESYDPAESQKREESDSQNQDIPPAETDHFAGQPMSLLRSFSTYSTFMLKHSHILAIFLVHESGMGVRNITEQWMSQRYAWPLRTTGYILASETFVGSIFLAVLPFIARNLPRGSSTRGGPSEQRQQQIYIIRGSLFAAAGGVAIIAASGSSRLAFLVALGMFALAVGFHDALKSYVTGLVDVSSITRLYMCISIVETCANIINGPTWAWVYTVGMSYGVRGMPLPFLLCCLLFLGALGLVTRLA</sequence>
<feature type="transmembrane region" description="Helical" evidence="6">
    <location>
        <begin position="398"/>
        <end position="417"/>
    </location>
</feature>
<feature type="transmembrane region" description="Helical" evidence="6">
    <location>
        <begin position="467"/>
        <end position="485"/>
    </location>
</feature>
<evidence type="ECO:0000256" key="1">
    <source>
        <dbReference type="ARBA" id="ARBA00004141"/>
    </source>
</evidence>
<evidence type="ECO:0000256" key="5">
    <source>
        <dbReference type="SAM" id="MobiDB-lite"/>
    </source>
</evidence>
<evidence type="ECO:0000313" key="7">
    <source>
        <dbReference type="EMBL" id="QKX64649.1"/>
    </source>
</evidence>
<feature type="region of interest" description="Disordered" evidence="5">
    <location>
        <begin position="247"/>
        <end position="274"/>
    </location>
</feature>
<dbReference type="PANTHER" id="PTHR23507">
    <property type="entry name" value="ZGC:174356"/>
    <property type="match status" value="1"/>
</dbReference>
<dbReference type="InterPro" id="IPR011701">
    <property type="entry name" value="MFS"/>
</dbReference>
<comment type="subcellular location">
    <subcellularLocation>
        <location evidence="1">Membrane</location>
        <topology evidence="1">Multi-pass membrane protein</topology>
    </subcellularLocation>
</comment>
<keyword evidence="3 6" id="KW-1133">Transmembrane helix</keyword>
<dbReference type="PANTHER" id="PTHR23507:SF1">
    <property type="entry name" value="FI18259P1-RELATED"/>
    <property type="match status" value="1"/>
</dbReference>
<protein>
    <recommendedName>
        <fullName evidence="9">Major facilitator superfamily (MFS) profile domain-containing protein</fullName>
    </recommendedName>
</protein>
<reference evidence="8" key="1">
    <citation type="submission" date="2020-06" db="EMBL/GenBank/DDBJ databases">
        <title>A chromosome-scale genome assembly of Talaromyces rugulosus W13939.</title>
        <authorList>
            <person name="Wang B."/>
            <person name="Guo L."/>
            <person name="Ye K."/>
            <person name="Wang L."/>
        </authorList>
    </citation>
    <scope>NUCLEOTIDE SEQUENCE [LARGE SCALE GENOMIC DNA]</scope>
    <source>
        <strain evidence="8">W13939</strain>
    </source>
</reference>
<evidence type="ECO:0000256" key="6">
    <source>
        <dbReference type="SAM" id="Phobius"/>
    </source>
</evidence>
<dbReference type="OrthoDB" id="194139at2759"/>
<dbReference type="Pfam" id="PF07690">
    <property type="entry name" value="MFS_1"/>
    <property type="match status" value="1"/>
</dbReference>
<gene>
    <name evidence="7" type="ORF">TRUGW13939_11825</name>
</gene>
<feature type="transmembrane region" description="Helical" evidence="6">
    <location>
        <begin position="202"/>
        <end position="221"/>
    </location>
</feature>
<keyword evidence="4 6" id="KW-0472">Membrane</keyword>
<dbReference type="AlphaFoldDB" id="A0A7H8RDU5"/>
<evidence type="ECO:0000256" key="3">
    <source>
        <dbReference type="ARBA" id="ARBA00022989"/>
    </source>
</evidence>
<dbReference type="GO" id="GO:0022857">
    <property type="term" value="F:transmembrane transporter activity"/>
    <property type="evidence" value="ECO:0007669"/>
    <property type="project" value="InterPro"/>
</dbReference>
<name>A0A7H8RDU5_TALRU</name>
<feature type="transmembrane region" description="Helical" evidence="6">
    <location>
        <begin position="291"/>
        <end position="311"/>
    </location>
</feature>
<dbReference type="Gene3D" id="1.20.1250.20">
    <property type="entry name" value="MFS general substrate transporter like domains"/>
    <property type="match status" value="1"/>
</dbReference>
<dbReference type="GeneID" id="55999301"/>
<feature type="transmembrane region" description="Helical" evidence="6">
    <location>
        <begin position="331"/>
        <end position="352"/>
    </location>
</feature>
<dbReference type="KEGG" id="trg:TRUGW13939_11825"/>
<evidence type="ECO:0000256" key="2">
    <source>
        <dbReference type="ARBA" id="ARBA00022692"/>
    </source>
</evidence>
<evidence type="ECO:0000256" key="4">
    <source>
        <dbReference type="ARBA" id="ARBA00023136"/>
    </source>
</evidence>
<dbReference type="SUPFAM" id="SSF103473">
    <property type="entry name" value="MFS general substrate transporter"/>
    <property type="match status" value="1"/>
</dbReference>
<feature type="transmembrane region" description="Helical" evidence="6">
    <location>
        <begin position="373"/>
        <end position="392"/>
    </location>
</feature>
<feature type="transmembrane region" description="Helical" evidence="6">
    <location>
        <begin position="429"/>
        <end position="447"/>
    </location>
</feature>
<dbReference type="RefSeq" id="XP_035350822.1">
    <property type="nucleotide sequence ID" value="XM_035494929.1"/>
</dbReference>
<organism evidence="7 8">
    <name type="scientific">Talaromyces rugulosus</name>
    <name type="common">Penicillium rugulosum</name>
    <dbReference type="NCBI Taxonomy" id="121627"/>
    <lineage>
        <taxon>Eukaryota</taxon>
        <taxon>Fungi</taxon>
        <taxon>Dikarya</taxon>
        <taxon>Ascomycota</taxon>
        <taxon>Pezizomycotina</taxon>
        <taxon>Eurotiomycetes</taxon>
        <taxon>Eurotiomycetidae</taxon>
        <taxon>Eurotiales</taxon>
        <taxon>Trichocomaceae</taxon>
        <taxon>Talaromyces</taxon>
        <taxon>Talaromyces sect. Islandici</taxon>
    </lineage>
</organism>
<accession>A0A7H8RDU5</accession>
<dbReference type="GO" id="GO:0016020">
    <property type="term" value="C:membrane"/>
    <property type="evidence" value="ECO:0007669"/>
    <property type="project" value="UniProtKB-SubCell"/>
</dbReference>
<dbReference type="InterPro" id="IPR036259">
    <property type="entry name" value="MFS_trans_sf"/>
</dbReference>
<evidence type="ECO:0000313" key="8">
    <source>
        <dbReference type="Proteomes" id="UP000509510"/>
    </source>
</evidence>
<feature type="transmembrane region" description="Helical" evidence="6">
    <location>
        <begin position="82"/>
        <end position="99"/>
    </location>
</feature>
<dbReference type="Proteomes" id="UP000509510">
    <property type="component" value="Chromosome VI"/>
</dbReference>
<dbReference type="EMBL" id="CP055903">
    <property type="protein sequence ID" value="QKX64649.1"/>
    <property type="molecule type" value="Genomic_DNA"/>
</dbReference>